<dbReference type="EMBL" id="CP104973">
    <property type="protein sequence ID" value="UXN61574.1"/>
    <property type="molecule type" value="Genomic_DNA"/>
</dbReference>
<sequence length="169" mass="18642">MNSNTASIIASVFTALATIVIGYVGYSVKADSERTVEAIRSQTALQQSLMNSQYQARQLDIEMVKLALNILGGDISDKTNQSRQFAVQVLQRYSGVELKDEVVAEWVKTGTVAFKLPDQGLSSGTWKDLLSERTAVMRQLENLGKYGADGADAYPQLRQIEPTPQLKQR</sequence>
<protein>
    <submittedName>
        <fullName evidence="1">Uncharacterized protein</fullName>
    </submittedName>
</protein>
<proteinExistence type="predicted"/>
<keyword evidence="2" id="KW-1185">Reference proteome</keyword>
<reference evidence="1" key="1">
    <citation type="submission" date="2022-09" db="EMBL/GenBank/DDBJ databases">
        <title>Interaction between co-microsymbionts with complementary sets of symbiotic genes in legume-rhizobium systems.</title>
        <authorList>
            <person name="Safronova V."/>
            <person name="Sazanova A."/>
            <person name="Afonin A."/>
            <person name="Chirak E."/>
        </authorList>
    </citation>
    <scope>NUCLEOTIDE SEQUENCE</scope>
    <source>
        <strain evidence="1">A18/3m</strain>
    </source>
</reference>
<accession>A0ACD4D714</accession>
<evidence type="ECO:0000313" key="1">
    <source>
        <dbReference type="EMBL" id="UXN61574.1"/>
    </source>
</evidence>
<dbReference type="Proteomes" id="UP001061991">
    <property type="component" value="Chromosome"/>
</dbReference>
<organism evidence="1 2">
    <name type="scientific">Phyllobacterium zundukense</name>
    <dbReference type="NCBI Taxonomy" id="1867719"/>
    <lineage>
        <taxon>Bacteria</taxon>
        <taxon>Pseudomonadati</taxon>
        <taxon>Pseudomonadota</taxon>
        <taxon>Alphaproteobacteria</taxon>
        <taxon>Hyphomicrobiales</taxon>
        <taxon>Phyllobacteriaceae</taxon>
        <taxon>Phyllobacterium</taxon>
    </lineage>
</organism>
<gene>
    <name evidence="1" type="ORF">N8E88_16065</name>
</gene>
<name>A0ACD4D714_9HYPH</name>
<evidence type="ECO:0000313" key="2">
    <source>
        <dbReference type="Proteomes" id="UP001061991"/>
    </source>
</evidence>